<keyword evidence="6" id="KW-0808">Transferase</keyword>
<dbReference type="HOGENOM" id="CLU_010186_7_2_5"/>
<dbReference type="PANTHER" id="PTHR10192">
    <property type="entry name" value="MOLYBDOPTERIN BIOSYNTHESIS PROTEIN"/>
    <property type="match status" value="1"/>
</dbReference>
<feature type="domain" description="MoaB/Mog" evidence="7">
    <location>
        <begin position="165"/>
        <end position="285"/>
    </location>
</feature>
<dbReference type="KEGG" id="mea:Mex_1p3047"/>
<dbReference type="GO" id="GO:0061599">
    <property type="term" value="F:molybdopterin molybdotransferase activity"/>
    <property type="evidence" value="ECO:0007669"/>
    <property type="project" value="UniProtKB-UniRule"/>
</dbReference>
<dbReference type="GO" id="GO:0046872">
    <property type="term" value="F:metal ion binding"/>
    <property type="evidence" value="ECO:0007669"/>
    <property type="project" value="UniProtKB-UniRule"/>
</dbReference>
<evidence type="ECO:0000256" key="3">
    <source>
        <dbReference type="ARBA" id="ARBA00010763"/>
    </source>
</evidence>
<evidence type="ECO:0000256" key="1">
    <source>
        <dbReference type="ARBA" id="ARBA00002901"/>
    </source>
</evidence>
<dbReference type="EMBL" id="CP001510">
    <property type="protein sequence ID" value="ACS40795.1"/>
    <property type="molecule type" value="Genomic_DNA"/>
</dbReference>
<evidence type="ECO:0000313" key="9">
    <source>
        <dbReference type="Proteomes" id="UP000009081"/>
    </source>
</evidence>
<dbReference type="InterPro" id="IPR036688">
    <property type="entry name" value="MoeA_C_domain_IV_sf"/>
</dbReference>
<evidence type="ECO:0000256" key="5">
    <source>
        <dbReference type="ARBA" id="ARBA00047317"/>
    </source>
</evidence>
<comment type="function">
    <text evidence="1 6">Catalyzes the insertion of molybdate into adenylated molybdopterin with the concomitant release of AMP.</text>
</comment>
<dbReference type="STRING" id="272630.MexAM1_META1p3047"/>
<dbReference type="Gene3D" id="3.90.105.10">
    <property type="entry name" value="Molybdopterin biosynthesis moea protein, domain 2"/>
    <property type="match status" value="1"/>
</dbReference>
<evidence type="ECO:0000259" key="7">
    <source>
        <dbReference type="SMART" id="SM00852"/>
    </source>
</evidence>
<dbReference type="InterPro" id="IPR036135">
    <property type="entry name" value="MoeA_linker/N_sf"/>
</dbReference>
<dbReference type="Proteomes" id="UP000009081">
    <property type="component" value="Chromosome"/>
</dbReference>
<proteinExistence type="inferred from homology"/>
<dbReference type="InterPro" id="IPR001453">
    <property type="entry name" value="MoaB/Mog_dom"/>
</dbReference>
<accession>C5AVV9</accession>
<dbReference type="AlphaFoldDB" id="C5AVV9"/>
<evidence type="ECO:0000313" key="8">
    <source>
        <dbReference type="EMBL" id="ACS40795.1"/>
    </source>
</evidence>
<gene>
    <name evidence="8" type="ordered locus">MexAM1_META1p3047</name>
</gene>
<dbReference type="Gene3D" id="3.40.980.10">
    <property type="entry name" value="MoaB/Mog-like domain"/>
    <property type="match status" value="1"/>
</dbReference>
<keyword evidence="9" id="KW-1185">Reference proteome</keyword>
<dbReference type="InterPro" id="IPR036425">
    <property type="entry name" value="MoaB/Mog-like_dom_sf"/>
</dbReference>
<comment type="catalytic activity">
    <reaction evidence="5">
        <text>adenylyl-molybdopterin + molybdate = Mo-molybdopterin + AMP + H(+)</text>
        <dbReference type="Rhea" id="RHEA:35047"/>
        <dbReference type="ChEBI" id="CHEBI:15378"/>
        <dbReference type="ChEBI" id="CHEBI:36264"/>
        <dbReference type="ChEBI" id="CHEBI:62727"/>
        <dbReference type="ChEBI" id="CHEBI:71302"/>
        <dbReference type="ChEBI" id="CHEBI:456215"/>
        <dbReference type="EC" id="2.10.1.1"/>
    </reaction>
</comment>
<dbReference type="GO" id="GO:0006777">
    <property type="term" value="P:Mo-molybdopterin cofactor biosynthetic process"/>
    <property type="evidence" value="ECO:0007669"/>
    <property type="project" value="UniProtKB-UniRule"/>
</dbReference>
<reference evidence="8 9" key="1">
    <citation type="journal article" date="2009" name="PLoS ONE">
        <title>Methylobacterium genome sequences: a reference blueprint to investigate microbial metabolism of C1 compounds from natural and industrial sources.</title>
        <authorList>
            <person name="Vuilleumier S."/>
            <person name="Chistoserdova L."/>
            <person name="Lee M.-C."/>
            <person name="Bringel F."/>
            <person name="Lajus A."/>
            <person name="Zhou Y."/>
            <person name="Gourion B."/>
            <person name="Barbe V."/>
            <person name="Chang J."/>
            <person name="Cruveiller S."/>
            <person name="Dossat C."/>
            <person name="Gillett W."/>
            <person name="Gruffaz C."/>
            <person name="Haugen E."/>
            <person name="Hourcade E."/>
            <person name="Levy R."/>
            <person name="Mangenot S."/>
            <person name="Muller E."/>
            <person name="Nadalig T."/>
            <person name="Pagni M."/>
            <person name="Penny C."/>
            <person name="Peyraud R."/>
            <person name="Robinson D.G."/>
            <person name="Roche D."/>
            <person name="Rouy Z."/>
            <person name="Saenampechek C."/>
            <person name="Salvignol G."/>
            <person name="Vallenet D."/>
            <person name="Wu Z."/>
            <person name="Marx C.J."/>
            <person name="Vorholt J.A."/>
            <person name="Olson M.V."/>
            <person name="Kaul R."/>
            <person name="Weissenbach J."/>
            <person name="Medigue C."/>
            <person name="Lidstrom M.E."/>
        </authorList>
    </citation>
    <scope>NUCLEOTIDE SEQUENCE [LARGE SCALE GENOMIC DNA]</scope>
    <source>
        <strain evidence="9">ATCC 14718 / DSM 1338 / JCM 2805 / NCIMB 9133 / AM1</strain>
    </source>
</reference>
<dbReference type="InterPro" id="IPR038987">
    <property type="entry name" value="MoeA-like"/>
</dbReference>
<dbReference type="EC" id="2.10.1.1" evidence="6"/>
<dbReference type="InterPro" id="IPR005111">
    <property type="entry name" value="MoeA_C_domain_IV"/>
</dbReference>
<dbReference type="SUPFAM" id="SSF53218">
    <property type="entry name" value="Molybdenum cofactor biosynthesis proteins"/>
    <property type="match status" value="1"/>
</dbReference>
<sequence length="362" mass="36379">MMRAASAALTPLADALALLLRCAKPVAPRSVPLVRAAGHIAATSLAVPHDIPAGLTALRDGFAVEAAQISGASPYAPVMLPRAPAWVEAGERLPPGTDAILAAEGLEHRSAVAEAGPGEGIRAAGEDFSEGDALLTAGERIEPRHLLGLAAAGFIEVAIREARIRLVVTGAPDVLSPTLSAVIARAGGLAETVAVPDDPERIARAIAADGADAVFVLGGTGFGRSDRSAEGLAQAGRVVAHGLALRPGETAGIGEAGECPVLLLPGRPDAALAAVLALGRPLIAALTGAVKAAPRTGPISRKITSVVGLAEIVFVRSDGADIAPLGGADLALRRLIEADGFVLVPPEREGYPVGSVVEVVPL</sequence>
<dbReference type="Gene3D" id="2.40.340.10">
    <property type="entry name" value="MoeA, C-terminal, domain IV"/>
    <property type="match status" value="1"/>
</dbReference>
<keyword evidence="6" id="KW-0460">Magnesium</keyword>
<organism evidence="8 9">
    <name type="scientific">Methylorubrum extorquens (strain ATCC 14718 / DSM 1338 / JCM 2805 / NCIMB 9133 / AM1)</name>
    <name type="common">Methylobacterium extorquens</name>
    <dbReference type="NCBI Taxonomy" id="272630"/>
    <lineage>
        <taxon>Bacteria</taxon>
        <taxon>Pseudomonadati</taxon>
        <taxon>Pseudomonadota</taxon>
        <taxon>Alphaproteobacteria</taxon>
        <taxon>Hyphomicrobiales</taxon>
        <taxon>Methylobacteriaceae</taxon>
        <taxon>Methylorubrum</taxon>
    </lineage>
</organism>
<comment type="similarity">
    <text evidence="3 6">Belongs to the MoeA family.</text>
</comment>
<dbReference type="GO" id="GO:0005829">
    <property type="term" value="C:cytosol"/>
    <property type="evidence" value="ECO:0007669"/>
    <property type="project" value="TreeGrafter"/>
</dbReference>
<comment type="pathway">
    <text evidence="2 6">Cofactor biosynthesis; molybdopterin biosynthesis.</text>
</comment>
<dbReference type="InterPro" id="IPR005110">
    <property type="entry name" value="MoeA_linker/N"/>
</dbReference>
<dbReference type="Pfam" id="PF00994">
    <property type="entry name" value="MoCF_biosynth"/>
    <property type="match status" value="1"/>
</dbReference>
<keyword evidence="4 6" id="KW-0501">Molybdenum cofactor biosynthesis</keyword>
<evidence type="ECO:0000256" key="6">
    <source>
        <dbReference type="RuleBase" id="RU365090"/>
    </source>
</evidence>
<evidence type="ECO:0000256" key="4">
    <source>
        <dbReference type="ARBA" id="ARBA00023150"/>
    </source>
</evidence>
<keyword evidence="6" id="KW-0479">Metal-binding</keyword>
<keyword evidence="6" id="KW-0500">Molybdenum</keyword>
<dbReference type="PANTHER" id="PTHR10192:SF5">
    <property type="entry name" value="GEPHYRIN"/>
    <property type="match status" value="1"/>
</dbReference>
<dbReference type="eggNOG" id="COG0303">
    <property type="taxonomic scope" value="Bacteria"/>
</dbReference>
<dbReference type="UniPathway" id="UPA00344"/>
<dbReference type="SUPFAM" id="SSF63867">
    <property type="entry name" value="MoeA C-terminal domain-like"/>
    <property type="match status" value="1"/>
</dbReference>
<dbReference type="SUPFAM" id="SSF63882">
    <property type="entry name" value="MoeA N-terminal region -like"/>
    <property type="match status" value="1"/>
</dbReference>
<dbReference type="Pfam" id="PF03453">
    <property type="entry name" value="MoeA_N"/>
    <property type="match status" value="1"/>
</dbReference>
<protein>
    <recommendedName>
        <fullName evidence="6">Molybdopterin molybdenumtransferase</fullName>
        <ecNumber evidence="6">2.10.1.1</ecNumber>
    </recommendedName>
</protein>
<evidence type="ECO:0000256" key="2">
    <source>
        <dbReference type="ARBA" id="ARBA00005046"/>
    </source>
</evidence>
<name>C5AVV9_METEA</name>
<dbReference type="SMART" id="SM00852">
    <property type="entry name" value="MoCF_biosynth"/>
    <property type="match status" value="1"/>
</dbReference>
<dbReference type="Pfam" id="PF03454">
    <property type="entry name" value="MoeA_C"/>
    <property type="match status" value="1"/>
</dbReference>
<dbReference type="Gene3D" id="2.170.190.11">
    <property type="entry name" value="Molybdopterin biosynthesis moea protein, domain 3"/>
    <property type="match status" value="1"/>
</dbReference>
<comment type="cofactor">
    <cofactor evidence="6">
        <name>Mg(2+)</name>
        <dbReference type="ChEBI" id="CHEBI:18420"/>
    </cofactor>
</comment>